<dbReference type="Pfam" id="PF23627">
    <property type="entry name" value="LisH_WDR26"/>
    <property type="match status" value="1"/>
</dbReference>
<evidence type="ECO:0000256" key="2">
    <source>
        <dbReference type="ARBA" id="ARBA00022737"/>
    </source>
</evidence>
<proteinExistence type="predicted"/>
<dbReference type="SUPFAM" id="SSF50978">
    <property type="entry name" value="WD40 repeat-like"/>
    <property type="match status" value="1"/>
</dbReference>
<dbReference type="EMBL" id="CP001670">
    <property type="protein sequence ID" value="AFZ81121.1"/>
    <property type="molecule type" value="Genomic_DNA"/>
</dbReference>
<feature type="repeat" description="WD" evidence="3">
    <location>
        <begin position="228"/>
        <end position="263"/>
    </location>
</feature>
<dbReference type="AlphaFoldDB" id="L0B1J3"/>
<feature type="repeat" description="WD" evidence="3">
    <location>
        <begin position="271"/>
        <end position="312"/>
    </location>
</feature>
<dbReference type="EC" id="2.7.11.7" evidence="4"/>
<dbReference type="KEGG" id="beq:BEWA_005290"/>
<dbReference type="PROSITE" id="PS50294">
    <property type="entry name" value="WD_REPEATS_REGION"/>
    <property type="match status" value="3"/>
</dbReference>
<dbReference type="STRING" id="1537102.L0B1J3"/>
<evidence type="ECO:0000313" key="5">
    <source>
        <dbReference type="Proteomes" id="UP000031512"/>
    </source>
</evidence>
<dbReference type="SMART" id="SM00320">
    <property type="entry name" value="WD40"/>
    <property type="match status" value="7"/>
</dbReference>
<dbReference type="InterPro" id="IPR036322">
    <property type="entry name" value="WD40_repeat_dom_sf"/>
</dbReference>
<dbReference type="RefSeq" id="XP_004830787.1">
    <property type="nucleotide sequence ID" value="XM_004830730.1"/>
</dbReference>
<keyword evidence="4" id="KW-0808">Transferase</keyword>
<keyword evidence="5" id="KW-1185">Reference proteome</keyword>
<name>L0B1J3_THEEQ</name>
<keyword evidence="2" id="KW-0677">Repeat</keyword>
<keyword evidence="4" id="KW-0012">Acyltransferase</keyword>
<evidence type="ECO:0000256" key="3">
    <source>
        <dbReference type="PROSITE-ProRule" id="PRU00221"/>
    </source>
</evidence>
<dbReference type="VEuPathDB" id="PiroplasmaDB:BEWA_005290"/>
<dbReference type="eggNOG" id="KOG0293">
    <property type="taxonomic scope" value="Eukaryota"/>
</dbReference>
<dbReference type="Proteomes" id="UP000031512">
    <property type="component" value="Chromosome 3"/>
</dbReference>
<organism evidence="4 5">
    <name type="scientific">Theileria equi strain WA</name>
    <dbReference type="NCBI Taxonomy" id="1537102"/>
    <lineage>
        <taxon>Eukaryota</taxon>
        <taxon>Sar</taxon>
        <taxon>Alveolata</taxon>
        <taxon>Apicomplexa</taxon>
        <taxon>Aconoidasida</taxon>
        <taxon>Piroplasmida</taxon>
        <taxon>Theileriidae</taxon>
        <taxon>Theileria</taxon>
    </lineage>
</organism>
<dbReference type="GeneID" id="15805233"/>
<dbReference type="PANTHER" id="PTHR22838">
    <property type="entry name" value="WD REPEAT PROTEIN 26-RELATED"/>
    <property type="match status" value="1"/>
</dbReference>
<dbReference type="InterPro" id="IPR006594">
    <property type="entry name" value="LisH"/>
</dbReference>
<dbReference type="EC" id="2.3.1.48" evidence="4"/>
<dbReference type="PROSITE" id="PS50082">
    <property type="entry name" value="WD_REPEATS_2"/>
    <property type="match status" value="4"/>
</dbReference>
<feature type="repeat" description="WD" evidence="3">
    <location>
        <begin position="517"/>
        <end position="546"/>
    </location>
</feature>
<dbReference type="Gene3D" id="2.130.10.10">
    <property type="entry name" value="YVTN repeat-like/Quinoprotein amine dehydrogenase"/>
    <property type="match status" value="2"/>
</dbReference>
<dbReference type="InterPro" id="IPR051350">
    <property type="entry name" value="WD_repeat-ST_regulator"/>
</dbReference>
<dbReference type="GO" id="GO:0061733">
    <property type="term" value="F:protein-lysine-acetyltransferase activity"/>
    <property type="evidence" value="ECO:0007669"/>
    <property type="project" value="UniProtKB-EC"/>
</dbReference>
<accession>L0B1J3</accession>
<reference evidence="4 5" key="1">
    <citation type="journal article" date="2012" name="BMC Genomics">
        <title>Comparative genomic analysis and phylogenetic position of Theileria equi.</title>
        <authorList>
            <person name="Kappmeyer L.S."/>
            <person name="Thiagarajan M."/>
            <person name="Herndon D.R."/>
            <person name="Ramsay J.D."/>
            <person name="Caler E."/>
            <person name="Djikeng A."/>
            <person name="Gillespie J.J."/>
            <person name="Lau A.O."/>
            <person name="Roalson E.H."/>
            <person name="Silva J.C."/>
            <person name="Silva M.G."/>
            <person name="Suarez C.E."/>
            <person name="Ueti M.W."/>
            <person name="Nene V.M."/>
            <person name="Mealey R.H."/>
            <person name="Knowles D.P."/>
            <person name="Brayton K.A."/>
        </authorList>
    </citation>
    <scope>NUCLEOTIDE SEQUENCE [LARGE SCALE GENOMIC DNA]</scope>
    <source>
        <strain evidence="4 5">WA</strain>
    </source>
</reference>
<dbReference type="GO" id="GO:0016905">
    <property type="term" value="F:myosin heavy chain kinase activity"/>
    <property type="evidence" value="ECO:0007669"/>
    <property type="project" value="UniProtKB-EC"/>
</dbReference>
<dbReference type="PROSITE" id="PS50896">
    <property type="entry name" value="LISH"/>
    <property type="match status" value="1"/>
</dbReference>
<keyword evidence="1 3" id="KW-0853">WD repeat</keyword>
<feature type="repeat" description="WD" evidence="3">
    <location>
        <begin position="489"/>
        <end position="507"/>
    </location>
</feature>
<dbReference type="OrthoDB" id="972532at2759"/>
<sequence length="553" mass="62713">MGIDTITEECVEVWNGFSKSQLLRIVMQLLYDLGYRKTLEILQEESLCLYHIPEVQQLEKQILFGDIFEAKLLLKKLNLQGNILEACKFLSSQQLFLEFLYNGDAENALKILRDHLAPEAFDSDSIERVHQCSTLLVLPSSYIVSEGLDLKFESSREALWNHIQFLISPELTIPPNRLLTLIRQACELQELHCKSHLETISGEQTVPSLLVDHRCKAWNLPSECISRLEKHTDEIWDISISPNGLYFATASKDESVILWSAKSPFNLIHHWKAHQSIVSCLAWSSDGKFLVSCGNDGLIILWSPGSDESVLKFEPHSAVATSVAWVPNTWKFLSSGMDKYLMLHEIEQITREDLKDSEITDCMNFGLHKDKGISEGKCTYKGKTLHKWSFESRIRALTINKDGTLAIFATIDRVLRVWNLIEMKETTSIPESAAITTLTCSKLFNQVLVSVAGNSPVMRLWDIDEKRIVQTYRGHREDRYVLRSAFGGPSESFIVSGSEDAQIYIWNKIFGTLLSVIAAHSSTVNAVAWSPEYLFSVSDDKTIAVWVPTYKNT</sequence>
<gene>
    <name evidence="4" type="ORF">BEWA_005290</name>
</gene>
<evidence type="ECO:0000256" key="1">
    <source>
        <dbReference type="ARBA" id="ARBA00022574"/>
    </source>
</evidence>
<dbReference type="PANTHER" id="PTHR22838:SF0">
    <property type="entry name" value="WD REPEAT-CONTAINING PROTEIN 26"/>
    <property type="match status" value="1"/>
</dbReference>
<evidence type="ECO:0000313" key="4">
    <source>
        <dbReference type="EMBL" id="AFZ81121.1"/>
    </source>
</evidence>
<dbReference type="InterPro" id="IPR015943">
    <property type="entry name" value="WD40/YVTN_repeat-like_dom_sf"/>
</dbReference>
<protein>
    <submittedName>
        <fullName evidence="4">WD-repeat domain-containing protein</fullName>
        <ecNumber evidence="4">2.3.1.48</ecNumber>
        <ecNumber evidence="4">2.7.11.7</ecNumber>
    </submittedName>
</protein>
<dbReference type="Pfam" id="PF00400">
    <property type="entry name" value="WD40"/>
    <property type="match status" value="4"/>
</dbReference>
<dbReference type="CDD" id="cd00200">
    <property type="entry name" value="WD40"/>
    <property type="match status" value="1"/>
</dbReference>
<dbReference type="InterPro" id="IPR001680">
    <property type="entry name" value="WD40_rpt"/>
</dbReference>